<dbReference type="InterPro" id="IPR001789">
    <property type="entry name" value="Sig_transdc_resp-reg_receiver"/>
</dbReference>
<keyword evidence="6" id="KW-0812">Transmembrane</keyword>
<evidence type="ECO:0000259" key="14">
    <source>
        <dbReference type="PROSITE" id="PS50109"/>
    </source>
</evidence>
<keyword evidence="9" id="KW-0067">ATP-binding</keyword>
<accession>A0A3A8P377</accession>
<evidence type="ECO:0000256" key="9">
    <source>
        <dbReference type="ARBA" id="ARBA00022840"/>
    </source>
</evidence>
<dbReference type="Pfam" id="PF08448">
    <property type="entry name" value="PAS_4"/>
    <property type="match status" value="2"/>
</dbReference>
<dbReference type="Gene3D" id="3.40.50.2300">
    <property type="match status" value="1"/>
</dbReference>
<keyword evidence="5" id="KW-0808">Transferase</keyword>
<dbReference type="SUPFAM" id="SSF55785">
    <property type="entry name" value="PYP-like sensor domain (PAS domain)"/>
    <property type="match status" value="2"/>
</dbReference>
<reference evidence="19" key="1">
    <citation type="submission" date="2018-09" db="EMBL/GenBank/DDBJ databases">
        <authorList>
            <person name="Livingstone P.G."/>
            <person name="Whitworth D.E."/>
        </authorList>
    </citation>
    <scope>NUCLEOTIDE SEQUENCE [LARGE SCALE GENOMIC DNA]</scope>
    <source>
        <strain evidence="19">CA040B</strain>
    </source>
</reference>
<dbReference type="PROSITE" id="PS50110">
    <property type="entry name" value="RESPONSE_REGULATORY"/>
    <property type="match status" value="1"/>
</dbReference>
<dbReference type="Proteomes" id="UP000273405">
    <property type="component" value="Unassembled WGS sequence"/>
</dbReference>
<evidence type="ECO:0000256" key="2">
    <source>
        <dbReference type="ARBA" id="ARBA00004141"/>
    </source>
</evidence>
<keyword evidence="11" id="KW-0902">Two-component regulatory system</keyword>
<dbReference type="InterPro" id="IPR000014">
    <property type="entry name" value="PAS"/>
</dbReference>
<sequence>MPGRCLTATAVERLLQHGRLPHVLLLDWQLPGLSGREALAFLRERFDEVSLPVLVLTASPARETLEVALSTGANDFVPKPYNDVELLARVRVRAQAEALGEREDALRIREADAQAARALAEGALGDVQAVTDALLDSGVRLQLVIDTLPSLINFVDAEGRYVLNNRAYAEWFGVQVGALRGRTVREVIGEENYQHLAPLLERARAGEAVEYEAPFIFGGGRRGYIHGTHVPYRGPDGELRGYVSLVQDVTERRRSEAALRESEERFCRLTEAGIIGILEWDASGAFTAFANPDYLKLVPDADILGKPLAEALPGMAEQGFARLLDQVVATGVPYVGTEVPVTLPHHAPDTVDYMNFVFQPMRGPQGEVNGVLVCAFEVTDQVLARQASERLAAELQVRADVERQLIGIVSHDLRNPLNAILLSATTLLSRPELDERQEKVLRRMLKAAERMRRMVHDLLDFTQARLGTGLAVQRRLTDLNALVRQVVDEVALVHPGQEVHFVAEGEAQGVFDPDRIAQLLSNLLTNALVYGVPGLPVRVTTRAEASHLVLEVHNMGDPIPPERLERLFQSLERGAVLPAHSSRSIGLGLFIVESIVRAHGGTIRVHSTAEQGTTLRVSLPR</sequence>
<dbReference type="InterPro" id="IPR011006">
    <property type="entry name" value="CheY-like_superfamily"/>
</dbReference>
<dbReference type="GO" id="GO:0000156">
    <property type="term" value="F:phosphorelay response regulator activity"/>
    <property type="evidence" value="ECO:0007669"/>
    <property type="project" value="TreeGrafter"/>
</dbReference>
<name>A0A3A8P377_9BACT</name>
<evidence type="ECO:0000259" key="17">
    <source>
        <dbReference type="PROSITE" id="PS50113"/>
    </source>
</evidence>
<evidence type="ECO:0000256" key="10">
    <source>
        <dbReference type="ARBA" id="ARBA00022989"/>
    </source>
</evidence>
<dbReference type="PRINTS" id="PR00344">
    <property type="entry name" value="BCTRLSENSOR"/>
</dbReference>
<dbReference type="SMART" id="SM00388">
    <property type="entry name" value="HisKA"/>
    <property type="match status" value="1"/>
</dbReference>
<dbReference type="Gene3D" id="3.30.450.20">
    <property type="entry name" value="PAS domain"/>
    <property type="match status" value="2"/>
</dbReference>
<gene>
    <name evidence="18" type="ORF">D7X12_05950</name>
</gene>
<evidence type="ECO:0000313" key="19">
    <source>
        <dbReference type="Proteomes" id="UP000273405"/>
    </source>
</evidence>
<evidence type="ECO:0000256" key="3">
    <source>
        <dbReference type="ARBA" id="ARBA00012438"/>
    </source>
</evidence>
<dbReference type="SUPFAM" id="SSF52172">
    <property type="entry name" value="CheY-like"/>
    <property type="match status" value="1"/>
</dbReference>
<feature type="modified residue" description="4-aspartylphosphate" evidence="13">
    <location>
        <position position="27"/>
    </location>
</feature>
<dbReference type="InterPro" id="IPR000700">
    <property type="entry name" value="PAS-assoc_C"/>
</dbReference>
<evidence type="ECO:0000256" key="4">
    <source>
        <dbReference type="ARBA" id="ARBA00022553"/>
    </source>
</evidence>
<evidence type="ECO:0000256" key="13">
    <source>
        <dbReference type="PROSITE-ProRule" id="PRU00169"/>
    </source>
</evidence>
<dbReference type="EMBL" id="RAWG01000025">
    <property type="protein sequence ID" value="RKH46214.1"/>
    <property type="molecule type" value="Genomic_DNA"/>
</dbReference>
<comment type="caution">
    <text evidence="18">The sequence shown here is derived from an EMBL/GenBank/DDBJ whole genome shotgun (WGS) entry which is preliminary data.</text>
</comment>
<keyword evidence="12" id="KW-0472">Membrane</keyword>
<dbReference type="SUPFAM" id="SSF55874">
    <property type="entry name" value="ATPase domain of HSP90 chaperone/DNA topoisomerase II/histidine kinase"/>
    <property type="match status" value="1"/>
</dbReference>
<dbReference type="PROSITE" id="PS50109">
    <property type="entry name" value="HIS_KIN"/>
    <property type="match status" value="1"/>
</dbReference>
<dbReference type="PANTHER" id="PTHR42878:SF7">
    <property type="entry name" value="SENSOR HISTIDINE KINASE GLRK"/>
    <property type="match status" value="1"/>
</dbReference>
<feature type="domain" description="PAC" evidence="17">
    <location>
        <begin position="209"/>
        <end position="261"/>
    </location>
</feature>
<dbReference type="InterPro" id="IPR036890">
    <property type="entry name" value="HATPase_C_sf"/>
</dbReference>
<dbReference type="SMART" id="SM00091">
    <property type="entry name" value="PAS"/>
    <property type="match status" value="2"/>
</dbReference>
<keyword evidence="19" id="KW-1185">Reference proteome</keyword>
<dbReference type="InterPro" id="IPR004358">
    <property type="entry name" value="Sig_transdc_His_kin-like_C"/>
</dbReference>
<dbReference type="CDD" id="cd00075">
    <property type="entry name" value="HATPase"/>
    <property type="match status" value="1"/>
</dbReference>
<dbReference type="SMART" id="SM00448">
    <property type="entry name" value="REC"/>
    <property type="match status" value="1"/>
</dbReference>
<keyword evidence="4 13" id="KW-0597">Phosphoprotein</keyword>
<feature type="domain" description="Histidine kinase" evidence="14">
    <location>
        <begin position="408"/>
        <end position="621"/>
    </location>
</feature>
<dbReference type="PROSITE" id="PS50113">
    <property type="entry name" value="PAC"/>
    <property type="match status" value="1"/>
</dbReference>
<dbReference type="CDD" id="cd00082">
    <property type="entry name" value="HisKA"/>
    <property type="match status" value="1"/>
</dbReference>
<feature type="domain" description="PAS" evidence="16">
    <location>
        <begin position="137"/>
        <end position="207"/>
    </location>
</feature>
<dbReference type="SMART" id="SM00387">
    <property type="entry name" value="HATPase_c"/>
    <property type="match status" value="1"/>
</dbReference>
<dbReference type="AlphaFoldDB" id="A0A3A8P377"/>
<dbReference type="InterPro" id="IPR013656">
    <property type="entry name" value="PAS_4"/>
</dbReference>
<keyword evidence="10" id="KW-1133">Transmembrane helix</keyword>
<comment type="subcellular location">
    <subcellularLocation>
        <location evidence="2">Membrane</location>
        <topology evidence="2">Multi-pass membrane protein</topology>
    </subcellularLocation>
</comment>
<evidence type="ECO:0000256" key="8">
    <source>
        <dbReference type="ARBA" id="ARBA00022777"/>
    </source>
</evidence>
<organism evidence="18 19">
    <name type="scientific">Corallococcus sicarius</name>
    <dbReference type="NCBI Taxonomy" id="2316726"/>
    <lineage>
        <taxon>Bacteria</taxon>
        <taxon>Pseudomonadati</taxon>
        <taxon>Myxococcota</taxon>
        <taxon>Myxococcia</taxon>
        <taxon>Myxococcales</taxon>
        <taxon>Cystobacterineae</taxon>
        <taxon>Myxococcaceae</taxon>
        <taxon>Corallococcus</taxon>
    </lineage>
</organism>
<dbReference type="InterPro" id="IPR005467">
    <property type="entry name" value="His_kinase_dom"/>
</dbReference>
<dbReference type="InterPro" id="IPR003661">
    <property type="entry name" value="HisK_dim/P_dom"/>
</dbReference>
<feature type="domain" description="Response regulatory" evidence="15">
    <location>
        <begin position="1"/>
        <end position="94"/>
    </location>
</feature>
<dbReference type="GO" id="GO:0000155">
    <property type="term" value="F:phosphorelay sensor kinase activity"/>
    <property type="evidence" value="ECO:0007669"/>
    <property type="project" value="InterPro"/>
</dbReference>
<protein>
    <recommendedName>
        <fullName evidence="3">histidine kinase</fullName>
        <ecNumber evidence="3">2.7.13.3</ecNumber>
    </recommendedName>
</protein>
<evidence type="ECO:0000259" key="16">
    <source>
        <dbReference type="PROSITE" id="PS50112"/>
    </source>
</evidence>
<dbReference type="InterPro" id="IPR036097">
    <property type="entry name" value="HisK_dim/P_sf"/>
</dbReference>
<evidence type="ECO:0000256" key="12">
    <source>
        <dbReference type="ARBA" id="ARBA00023136"/>
    </source>
</evidence>
<dbReference type="Pfam" id="PF00512">
    <property type="entry name" value="HisKA"/>
    <property type="match status" value="1"/>
</dbReference>
<evidence type="ECO:0000256" key="5">
    <source>
        <dbReference type="ARBA" id="ARBA00022679"/>
    </source>
</evidence>
<evidence type="ECO:0000256" key="11">
    <source>
        <dbReference type="ARBA" id="ARBA00023012"/>
    </source>
</evidence>
<evidence type="ECO:0000256" key="6">
    <source>
        <dbReference type="ARBA" id="ARBA00022692"/>
    </source>
</evidence>
<proteinExistence type="predicted"/>
<comment type="catalytic activity">
    <reaction evidence="1">
        <text>ATP + protein L-histidine = ADP + protein N-phospho-L-histidine.</text>
        <dbReference type="EC" id="2.7.13.3"/>
    </reaction>
</comment>
<dbReference type="Gene3D" id="3.30.565.10">
    <property type="entry name" value="Histidine kinase-like ATPase, C-terminal domain"/>
    <property type="match status" value="1"/>
</dbReference>
<dbReference type="Gene3D" id="1.10.287.130">
    <property type="match status" value="1"/>
</dbReference>
<dbReference type="OrthoDB" id="9787818at2"/>
<dbReference type="PROSITE" id="PS50112">
    <property type="entry name" value="PAS"/>
    <property type="match status" value="1"/>
</dbReference>
<dbReference type="InterPro" id="IPR050351">
    <property type="entry name" value="BphY/WalK/GraS-like"/>
</dbReference>
<dbReference type="NCBIfam" id="TIGR00229">
    <property type="entry name" value="sensory_box"/>
    <property type="match status" value="1"/>
</dbReference>
<dbReference type="Pfam" id="PF02518">
    <property type="entry name" value="HATPase_c"/>
    <property type="match status" value="1"/>
</dbReference>
<dbReference type="GO" id="GO:0030295">
    <property type="term" value="F:protein kinase activator activity"/>
    <property type="evidence" value="ECO:0007669"/>
    <property type="project" value="TreeGrafter"/>
</dbReference>
<evidence type="ECO:0000256" key="1">
    <source>
        <dbReference type="ARBA" id="ARBA00000085"/>
    </source>
</evidence>
<dbReference type="GO" id="GO:0005524">
    <property type="term" value="F:ATP binding"/>
    <property type="evidence" value="ECO:0007669"/>
    <property type="project" value="UniProtKB-KW"/>
</dbReference>
<dbReference type="EC" id="2.7.13.3" evidence="3"/>
<dbReference type="InterPro" id="IPR003594">
    <property type="entry name" value="HATPase_dom"/>
</dbReference>
<evidence type="ECO:0000259" key="15">
    <source>
        <dbReference type="PROSITE" id="PS50110"/>
    </source>
</evidence>
<dbReference type="GO" id="GO:0007234">
    <property type="term" value="P:osmosensory signaling via phosphorelay pathway"/>
    <property type="evidence" value="ECO:0007669"/>
    <property type="project" value="TreeGrafter"/>
</dbReference>
<dbReference type="GO" id="GO:0016020">
    <property type="term" value="C:membrane"/>
    <property type="evidence" value="ECO:0007669"/>
    <property type="project" value="UniProtKB-SubCell"/>
</dbReference>
<dbReference type="PANTHER" id="PTHR42878">
    <property type="entry name" value="TWO-COMPONENT HISTIDINE KINASE"/>
    <property type="match status" value="1"/>
</dbReference>
<dbReference type="Pfam" id="PF00072">
    <property type="entry name" value="Response_reg"/>
    <property type="match status" value="1"/>
</dbReference>
<dbReference type="InterPro" id="IPR035965">
    <property type="entry name" value="PAS-like_dom_sf"/>
</dbReference>
<dbReference type="SUPFAM" id="SSF47384">
    <property type="entry name" value="Homodimeric domain of signal transducing histidine kinase"/>
    <property type="match status" value="1"/>
</dbReference>
<keyword evidence="7" id="KW-0547">Nucleotide-binding</keyword>
<evidence type="ECO:0000256" key="7">
    <source>
        <dbReference type="ARBA" id="ARBA00022741"/>
    </source>
</evidence>
<dbReference type="CDD" id="cd00130">
    <property type="entry name" value="PAS"/>
    <property type="match status" value="1"/>
</dbReference>
<evidence type="ECO:0000313" key="18">
    <source>
        <dbReference type="EMBL" id="RKH46214.1"/>
    </source>
</evidence>
<dbReference type="RefSeq" id="WP_120624289.1">
    <property type="nucleotide sequence ID" value="NZ_RAWG01000025.1"/>
</dbReference>
<keyword evidence="8" id="KW-0418">Kinase</keyword>